<sequence>MEFHGKLVTVRSKRITYIKSGNFVKAQKFKFSTIKMVITQQAILADFFTYLLGTNTKQIMLAENTCIAKKHTLKDGFTLFFTGRS</sequence>
<dbReference type="AlphaFoldDB" id="A0A0A9AX17"/>
<dbReference type="EMBL" id="GBRH01242254">
    <property type="protein sequence ID" value="JAD55641.1"/>
    <property type="molecule type" value="Transcribed_RNA"/>
</dbReference>
<reference evidence="1" key="2">
    <citation type="journal article" date="2015" name="Data Brief">
        <title>Shoot transcriptome of the giant reed, Arundo donax.</title>
        <authorList>
            <person name="Barrero R.A."/>
            <person name="Guerrero F.D."/>
            <person name="Moolhuijzen P."/>
            <person name="Goolsby J.A."/>
            <person name="Tidwell J."/>
            <person name="Bellgard S.E."/>
            <person name="Bellgard M.I."/>
        </authorList>
    </citation>
    <scope>NUCLEOTIDE SEQUENCE</scope>
    <source>
        <tissue evidence="1">Shoot tissue taken approximately 20 cm above the soil surface</tissue>
    </source>
</reference>
<evidence type="ECO:0000313" key="1">
    <source>
        <dbReference type="EMBL" id="JAD55641.1"/>
    </source>
</evidence>
<name>A0A0A9AX17_ARUDO</name>
<proteinExistence type="predicted"/>
<organism evidence="1">
    <name type="scientific">Arundo donax</name>
    <name type="common">Giant reed</name>
    <name type="synonym">Donax arundinaceus</name>
    <dbReference type="NCBI Taxonomy" id="35708"/>
    <lineage>
        <taxon>Eukaryota</taxon>
        <taxon>Viridiplantae</taxon>
        <taxon>Streptophyta</taxon>
        <taxon>Embryophyta</taxon>
        <taxon>Tracheophyta</taxon>
        <taxon>Spermatophyta</taxon>
        <taxon>Magnoliopsida</taxon>
        <taxon>Liliopsida</taxon>
        <taxon>Poales</taxon>
        <taxon>Poaceae</taxon>
        <taxon>PACMAD clade</taxon>
        <taxon>Arundinoideae</taxon>
        <taxon>Arundineae</taxon>
        <taxon>Arundo</taxon>
    </lineage>
</organism>
<accession>A0A0A9AX17</accession>
<reference evidence="1" key="1">
    <citation type="submission" date="2014-09" db="EMBL/GenBank/DDBJ databases">
        <authorList>
            <person name="Magalhaes I.L.F."/>
            <person name="Oliveira U."/>
            <person name="Santos F.R."/>
            <person name="Vidigal T.H.D.A."/>
            <person name="Brescovit A.D."/>
            <person name="Santos A.J."/>
        </authorList>
    </citation>
    <scope>NUCLEOTIDE SEQUENCE</scope>
    <source>
        <tissue evidence="1">Shoot tissue taken approximately 20 cm above the soil surface</tissue>
    </source>
</reference>
<protein>
    <submittedName>
        <fullName evidence="1">Uncharacterized protein</fullName>
    </submittedName>
</protein>